<evidence type="ECO:0000313" key="2">
    <source>
        <dbReference type="Proteomes" id="UP001164390"/>
    </source>
</evidence>
<reference evidence="1" key="1">
    <citation type="submission" date="2022-01" db="EMBL/GenBank/DDBJ databases">
        <title>Nocardioidaceae gen. sp. A5X3R13.</title>
        <authorList>
            <person name="Lopez Marin M.A."/>
            <person name="Uhlik O."/>
        </authorList>
    </citation>
    <scope>NUCLEOTIDE SEQUENCE</scope>
    <source>
        <strain evidence="1">A5X3R13</strain>
    </source>
</reference>
<dbReference type="AlphaFoldDB" id="A0AA46TEX6"/>
<accession>A0AA46TEX6</accession>
<dbReference type="RefSeq" id="WP_271632166.1">
    <property type="nucleotide sequence ID" value="NZ_CP094970.1"/>
</dbReference>
<dbReference type="EMBL" id="CP094970">
    <property type="protein sequence ID" value="UYM03557.1"/>
    <property type="molecule type" value="Genomic_DNA"/>
</dbReference>
<organism evidence="1 2">
    <name type="scientific">Solicola gregarius</name>
    <dbReference type="NCBI Taxonomy" id="2908642"/>
    <lineage>
        <taxon>Bacteria</taxon>
        <taxon>Bacillati</taxon>
        <taxon>Actinomycetota</taxon>
        <taxon>Actinomycetes</taxon>
        <taxon>Propionibacteriales</taxon>
        <taxon>Nocardioidaceae</taxon>
        <taxon>Solicola</taxon>
    </lineage>
</organism>
<sequence>MKAIRQNSLTVEAPAPAAFQAALGVVQNIKNMDILAVHNEGQKLVAMEKAKMSNRKIYVIATESQGSNTVVHVAVGADPRQRQAVLDGKFNAKGASRFVDAVQGALSGEAPAPITPVPSHYLQKKEQVPWVDPNEEPDIQLGFSWLGLASYMN</sequence>
<dbReference type="KEGG" id="sgrg:L0C25_13420"/>
<keyword evidence="2" id="KW-1185">Reference proteome</keyword>
<evidence type="ECO:0000313" key="1">
    <source>
        <dbReference type="EMBL" id="UYM03557.1"/>
    </source>
</evidence>
<dbReference type="Proteomes" id="UP001164390">
    <property type="component" value="Chromosome"/>
</dbReference>
<protein>
    <submittedName>
        <fullName evidence="1">Uncharacterized protein</fullName>
    </submittedName>
</protein>
<name>A0AA46TEX6_9ACTN</name>
<proteinExistence type="predicted"/>
<gene>
    <name evidence="1" type="ORF">L0C25_13420</name>
</gene>